<evidence type="ECO:0000256" key="1">
    <source>
        <dbReference type="SAM" id="Coils"/>
    </source>
</evidence>
<dbReference type="InterPro" id="IPR003347">
    <property type="entry name" value="JmjC_dom"/>
</dbReference>
<dbReference type="Gene3D" id="2.60.120.650">
    <property type="entry name" value="Cupin"/>
    <property type="match status" value="1"/>
</dbReference>
<dbReference type="Pfam" id="PF02373">
    <property type="entry name" value="JmjC"/>
    <property type="match status" value="1"/>
</dbReference>
<dbReference type="SUPFAM" id="SSF51197">
    <property type="entry name" value="Clavaminate synthase-like"/>
    <property type="match status" value="1"/>
</dbReference>
<feature type="compositionally biased region" description="Polar residues" evidence="2">
    <location>
        <begin position="202"/>
        <end position="218"/>
    </location>
</feature>
<keyword evidence="1" id="KW-0175">Coiled coil</keyword>
<feature type="compositionally biased region" description="Basic and acidic residues" evidence="2">
    <location>
        <begin position="396"/>
        <end position="408"/>
    </location>
</feature>
<dbReference type="AlphaFoldDB" id="A0A9P5AGV4"/>
<protein>
    <recommendedName>
        <fullName evidence="3">JmjC domain-containing protein</fullName>
    </recommendedName>
</protein>
<name>A0A9P5AGV4_9HYPO</name>
<accession>A0A9P5AGV4</accession>
<feature type="region of interest" description="Disordered" evidence="2">
    <location>
        <begin position="275"/>
        <end position="500"/>
    </location>
</feature>
<keyword evidence="5" id="KW-1185">Reference proteome</keyword>
<dbReference type="EMBL" id="PVQB02000360">
    <property type="protein sequence ID" value="KAF4338209.1"/>
    <property type="molecule type" value="Genomic_DNA"/>
</dbReference>
<feature type="compositionally biased region" description="Polar residues" evidence="2">
    <location>
        <begin position="342"/>
        <end position="367"/>
    </location>
</feature>
<feature type="compositionally biased region" description="Low complexity" evidence="2">
    <location>
        <begin position="178"/>
        <end position="201"/>
    </location>
</feature>
<proteinExistence type="predicted"/>
<feature type="coiled-coil region" evidence="1">
    <location>
        <begin position="128"/>
        <end position="155"/>
    </location>
</feature>
<gene>
    <name evidence="4" type="ORF">FBEOM_7894</name>
</gene>
<feature type="domain" description="JmjC" evidence="3">
    <location>
        <begin position="669"/>
        <end position="755"/>
    </location>
</feature>
<sequence>MNPSNDVEAYPQAKAKANKMRKLDNPTEGEEEMMKRIRGIRHTAVACQMTWADLISQVIEQHRAYKWVPAAPRARISKPFRALHCTLRNGIPQTGPQTRSQIAEQRKNPATELLVTASAGMDGLDGQLQVIILKLEDAQTQAQNLSNEQVTHEARNRLQMDSRPEISCEQHISTQLGTSEQEISSQSQASETSSSQPAETSDGQQPAGSEDVTMTGSPNDGGHDTTAHGAADEPTTPSPSNQSARVDPNARLEGRSFARSHSAMTESSIFTAADTSPAGSVATHITWPESSGRLSDEDEPMLDVDDTRDSAQKRQHCPGGLNRITDPCSGQDPATDDKASSPDAQSSVSDGRTDQPTQSPGVSNGPSSPEPQSPTACAEADRSPRSSASPPPTVDGDTRPNEMSHADDDFTQVMESAMDIFCAATEKPPMQAHPSGSGDEQHTDDQQTESPSASPTSEGSDSASGGAGRDIGPNTPPLIQFTPSQTSRSCPPPPTNTLTSADMERLVPKLAEMERDGDEQHFSVPLRNVDLAYMQKMVKTTDKKWQTTSTRYEAGPKDEGYARIFVSSSRPPINWEGFTAECQRPTLPEIEDIFEKVAFNPPKEDIAYYTGNLDILPDERLDPGPEITGNPELEDLHRPYQHIGGPGSGCRTHGEDFKNLRSYNEVYFGSGYKLWLAIEQHHIAKFDAFVKANWECCECDQFLSHLSLLLAPSRLRNAGIDYVVAAVGRGEAFYTLPGQQHAIINIGYCAAQSINYVPPGEKIDFSKATACKADGMYAVIQKHGKITASLQELAQATNKRKAHHQLSKNASTKVTRTNTAAERELAEIEKSLAGIPYRQIRINRRHPSTAELKVFRQVAAVRSTMAVQQFITLVKDWKNIEATVHIDKTKDKLNQSVESVKIFEDRTKLSKFALRLTQMKLAREADKVKGPIQRQLKPGFLDDLAAGHGMTKDKLKDHIQKGRQWNAVCKSLDGLLPFILLDSRNPFEIKKQDWTTLCHEEFTADAFRKLLDDDYMRNLCQAGRVFEERMLEKVFNGSVSDFGGFLWEEEKLDPASDNIDELLNRYRLPELEELEARD</sequence>
<evidence type="ECO:0000259" key="3">
    <source>
        <dbReference type="Pfam" id="PF02373"/>
    </source>
</evidence>
<evidence type="ECO:0000256" key="2">
    <source>
        <dbReference type="SAM" id="MobiDB-lite"/>
    </source>
</evidence>
<feature type="region of interest" description="Disordered" evidence="2">
    <location>
        <begin position="170"/>
        <end position="248"/>
    </location>
</feature>
<dbReference type="Proteomes" id="UP000730481">
    <property type="component" value="Unassembled WGS sequence"/>
</dbReference>
<comment type="caution">
    <text evidence="4">The sequence shown here is derived from an EMBL/GenBank/DDBJ whole genome shotgun (WGS) entry which is preliminary data.</text>
</comment>
<feature type="region of interest" description="Disordered" evidence="2">
    <location>
        <begin position="1"/>
        <end position="30"/>
    </location>
</feature>
<reference evidence="4" key="1">
    <citation type="journal article" date="2017" name="Mycologia">
        <title>Fusarium algeriense, sp. nov., a novel toxigenic crown rot pathogen of durum wheat from Algeria is nested in the Fusarium burgessii species complex.</title>
        <authorList>
            <person name="Laraba I."/>
            <person name="Keddad A."/>
            <person name="Boureghda H."/>
            <person name="Abdallah N."/>
            <person name="Vaughan M.M."/>
            <person name="Proctor R.H."/>
            <person name="Busman M."/>
            <person name="O'Donnell K."/>
        </authorList>
    </citation>
    <scope>NUCLEOTIDE SEQUENCE</scope>
    <source>
        <strain evidence="4">NRRL 25174</strain>
    </source>
</reference>
<evidence type="ECO:0000313" key="4">
    <source>
        <dbReference type="EMBL" id="KAF4338209.1"/>
    </source>
</evidence>
<organism evidence="4 5">
    <name type="scientific">Fusarium beomiforme</name>
    <dbReference type="NCBI Taxonomy" id="44412"/>
    <lineage>
        <taxon>Eukaryota</taxon>
        <taxon>Fungi</taxon>
        <taxon>Dikarya</taxon>
        <taxon>Ascomycota</taxon>
        <taxon>Pezizomycotina</taxon>
        <taxon>Sordariomycetes</taxon>
        <taxon>Hypocreomycetidae</taxon>
        <taxon>Hypocreales</taxon>
        <taxon>Nectriaceae</taxon>
        <taxon>Fusarium</taxon>
        <taxon>Fusarium burgessii species complex</taxon>
    </lineage>
</organism>
<evidence type="ECO:0000313" key="5">
    <source>
        <dbReference type="Proteomes" id="UP000730481"/>
    </source>
</evidence>
<dbReference type="OrthoDB" id="1678912at2759"/>
<reference evidence="4" key="2">
    <citation type="submission" date="2020-02" db="EMBL/GenBank/DDBJ databases">
        <title>Identification and distribution of gene clusters putatively required for synthesis of sphingolipid metabolism inhibitors in phylogenetically diverse species of the filamentous fungus Fusarium.</title>
        <authorList>
            <person name="Kim H.-S."/>
            <person name="Busman M."/>
            <person name="Brown D.W."/>
            <person name="Divon H."/>
            <person name="Uhlig S."/>
            <person name="Proctor R.H."/>
        </authorList>
    </citation>
    <scope>NUCLEOTIDE SEQUENCE</scope>
    <source>
        <strain evidence="4">NRRL 25174</strain>
    </source>
</reference>